<gene>
    <name evidence="1" type="ORF">C5O23_05755</name>
</gene>
<dbReference type="AlphaFoldDB" id="A0A2V1IRG5"/>
<protein>
    <recommendedName>
        <fullName evidence="3">PD-(D/E)XK endonuclease-like domain-containing protein</fullName>
    </recommendedName>
</protein>
<evidence type="ECO:0000313" key="1">
    <source>
        <dbReference type="EMBL" id="PWB02723.1"/>
    </source>
</evidence>
<evidence type="ECO:0000313" key="2">
    <source>
        <dbReference type="Proteomes" id="UP000244905"/>
    </source>
</evidence>
<proteinExistence type="predicted"/>
<dbReference type="Proteomes" id="UP000244905">
    <property type="component" value="Unassembled WGS sequence"/>
</dbReference>
<organism evidence="1 2">
    <name type="scientific">Duncaniella muris</name>
    <dbReference type="NCBI Taxonomy" id="2094150"/>
    <lineage>
        <taxon>Bacteria</taxon>
        <taxon>Pseudomonadati</taxon>
        <taxon>Bacteroidota</taxon>
        <taxon>Bacteroidia</taxon>
        <taxon>Bacteroidales</taxon>
        <taxon>Muribaculaceae</taxon>
        <taxon>Duncaniella</taxon>
    </lineage>
</organism>
<name>A0A2V1IRG5_9BACT</name>
<dbReference type="RefSeq" id="WP_107031997.1">
    <property type="nucleotide sequence ID" value="NZ_CAJSYL010000021.1"/>
</dbReference>
<reference evidence="2" key="1">
    <citation type="submission" date="2018-02" db="EMBL/GenBank/DDBJ databases">
        <authorList>
            <person name="Clavel T."/>
            <person name="Strowig T."/>
        </authorList>
    </citation>
    <scope>NUCLEOTIDE SEQUENCE [LARGE SCALE GENOMIC DNA]</scope>
    <source>
        <strain evidence="2">DSM 103720</strain>
    </source>
</reference>
<keyword evidence="2" id="KW-1185">Reference proteome</keyword>
<comment type="caution">
    <text evidence="1">The sequence shown here is derived from an EMBL/GenBank/DDBJ whole genome shotgun (WGS) entry which is preliminary data.</text>
</comment>
<dbReference type="InterPro" id="IPR011604">
    <property type="entry name" value="PDDEXK-like_dom_sf"/>
</dbReference>
<dbReference type="GeneID" id="82525846"/>
<accession>A0A2V1IRG5</accession>
<evidence type="ECO:0008006" key="3">
    <source>
        <dbReference type="Google" id="ProtNLM"/>
    </source>
</evidence>
<sequence length="258" mass="30231">MNYNELNAHQRDPFLSFDAGTHTYTVGDRTLTSVTTIVESCFPKFDADYWAARKAPSMGLTAEELKARWEENARRSRELGTIMHDRIERYYLGDDYGDDGDAYAMFRHFAAAERLYPYRTEWRIYMEDYGVAGTLDFLERRPDGTFNIYDWKRSKKLVRPDGQTERTSRFGAKGLHPVRHLDDCSYMHYALQLSIYRFILEERYGISINDMKLGVFHPECPMAYIIPVPYLRIEAQAVLADHQRKFKTLTAEQIVNFV</sequence>
<dbReference type="Gene3D" id="3.90.320.10">
    <property type="match status" value="1"/>
</dbReference>
<dbReference type="EMBL" id="PUEC01000010">
    <property type="protein sequence ID" value="PWB02723.1"/>
    <property type="molecule type" value="Genomic_DNA"/>
</dbReference>